<name>A0A7J6EG38_CANSA</name>
<dbReference type="Proteomes" id="UP000525078">
    <property type="component" value="Unassembled WGS sequence"/>
</dbReference>
<sequence length="464" mass="51367">MSLYHLHLIRNLRLYFPKRAQRLTLTKSNVITMAIDFLDKEPNRSEVRLVKVGGDADDADKAVTAVPSADVNPSEDVGGSDKNVKDVEKPKGDESRLKGDDFFDGLSQLEIDDDQVVLAGLEAVGKIHVPAANPDVVGEKSDALHTDEETEDTVSDTPLLDKRKRAPALKSPFVDFGSTDVGSTPMELMSSGSQSAGDDRDFKMVTYVKGLYALNDAFADPVSTEIEAKFDAWIAFTTWHRYNQLLMSWLYASLSDSMLGQIVGFTTATEIWVSLERTYSATSFARSFDFRMALQNLKKDRLNASAYLQKLKTLCNTLASVGDPISSQEHLTYLLNGLGLEYNAFVTPILARPVKPTIEEVHALLLSYEARLERQNAAASPSSLQANFANLSFPKQRPKSSSQQPSSQPRFPSHPQQNCPPTIPSFHQPRNHYPSPPRSLTPWLPSGPPRPPSRPPKCQICFKT</sequence>
<dbReference type="PANTHER" id="PTHR47481:SF10">
    <property type="entry name" value="COPIA-LIKE POLYPROTEIN_RETROTRANSPOSON"/>
    <property type="match status" value="1"/>
</dbReference>
<organism evidence="2 3">
    <name type="scientific">Cannabis sativa</name>
    <name type="common">Hemp</name>
    <name type="synonym">Marijuana</name>
    <dbReference type="NCBI Taxonomy" id="3483"/>
    <lineage>
        <taxon>Eukaryota</taxon>
        <taxon>Viridiplantae</taxon>
        <taxon>Streptophyta</taxon>
        <taxon>Embryophyta</taxon>
        <taxon>Tracheophyta</taxon>
        <taxon>Spermatophyta</taxon>
        <taxon>Magnoliopsida</taxon>
        <taxon>eudicotyledons</taxon>
        <taxon>Gunneridae</taxon>
        <taxon>Pentapetalae</taxon>
        <taxon>rosids</taxon>
        <taxon>fabids</taxon>
        <taxon>Rosales</taxon>
        <taxon>Cannabaceae</taxon>
        <taxon>Cannabis</taxon>
    </lineage>
</organism>
<feature type="compositionally biased region" description="Low complexity" evidence="1">
    <location>
        <begin position="394"/>
        <end position="417"/>
    </location>
</feature>
<evidence type="ECO:0000313" key="3">
    <source>
        <dbReference type="Proteomes" id="UP000525078"/>
    </source>
</evidence>
<feature type="region of interest" description="Disordered" evidence="1">
    <location>
        <begin position="67"/>
        <end position="96"/>
    </location>
</feature>
<evidence type="ECO:0008006" key="4">
    <source>
        <dbReference type="Google" id="ProtNLM"/>
    </source>
</evidence>
<comment type="caution">
    <text evidence="2">The sequence shown here is derived from an EMBL/GenBank/DDBJ whole genome shotgun (WGS) entry which is preliminary data.</text>
</comment>
<evidence type="ECO:0000313" key="2">
    <source>
        <dbReference type="EMBL" id="KAF4357428.1"/>
    </source>
</evidence>
<feature type="region of interest" description="Disordered" evidence="1">
    <location>
        <begin position="394"/>
        <end position="464"/>
    </location>
</feature>
<feature type="compositionally biased region" description="Basic and acidic residues" evidence="1">
    <location>
        <begin position="137"/>
        <end position="147"/>
    </location>
</feature>
<dbReference type="EMBL" id="JAATIP010000236">
    <property type="protein sequence ID" value="KAF4357428.1"/>
    <property type="molecule type" value="Genomic_DNA"/>
</dbReference>
<protein>
    <recommendedName>
        <fullName evidence="4">Retrotransposon gag domain-containing protein</fullName>
    </recommendedName>
</protein>
<dbReference type="AlphaFoldDB" id="A0A7J6EG38"/>
<gene>
    <name evidence="2" type="ORF">F8388_011166</name>
</gene>
<accession>A0A7J6EG38</accession>
<feature type="region of interest" description="Disordered" evidence="1">
    <location>
        <begin position="137"/>
        <end position="161"/>
    </location>
</feature>
<evidence type="ECO:0000256" key="1">
    <source>
        <dbReference type="SAM" id="MobiDB-lite"/>
    </source>
</evidence>
<feature type="compositionally biased region" description="Pro residues" evidence="1">
    <location>
        <begin position="434"/>
        <end position="455"/>
    </location>
</feature>
<feature type="compositionally biased region" description="Basic and acidic residues" evidence="1">
    <location>
        <begin position="82"/>
        <end position="96"/>
    </location>
</feature>
<reference evidence="2 3" key="1">
    <citation type="journal article" date="2020" name="bioRxiv">
        <title>Sequence and annotation of 42 cannabis genomes reveals extensive copy number variation in cannabinoid synthesis and pathogen resistance genes.</title>
        <authorList>
            <person name="Mckernan K.J."/>
            <person name="Helbert Y."/>
            <person name="Kane L.T."/>
            <person name="Ebling H."/>
            <person name="Zhang L."/>
            <person name="Liu B."/>
            <person name="Eaton Z."/>
            <person name="Mclaughlin S."/>
            <person name="Kingan S."/>
            <person name="Baybayan P."/>
            <person name="Concepcion G."/>
            <person name="Jordan M."/>
            <person name="Riva A."/>
            <person name="Barbazuk W."/>
            <person name="Harkins T."/>
        </authorList>
    </citation>
    <scope>NUCLEOTIDE SEQUENCE [LARGE SCALE GENOMIC DNA]</scope>
    <source>
        <strain evidence="3">cv. Jamaican Lion 4</strain>
        <tissue evidence="2">Leaf</tissue>
    </source>
</reference>
<dbReference type="Pfam" id="PF14223">
    <property type="entry name" value="Retrotran_gag_2"/>
    <property type="match status" value="1"/>
</dbReference>
<proteinExistence type="predicted"/>
<dbReference type="PANTHER" id="PTHR47481">
    <property type="match status" value="1"/>
</dbReference>